<gene>
    <name evidence="1" type="ORF">Tci_931575</name>
</gene>
<dbReference type="EMBL" id="BKCJ011867165">
    <property type="protein sequence ID" value="GFD59606.1"/>
    <property type="molecule type" value="Genomic_DNA"/>
</dbReference>
<feature type="non-terminal residue" evidence="1">
    <location>
        <position position="1"/>
    </location>
</feature>
<sequence>LEAGDAQPPRRVGSQGRGRCKGSCVIDGREVDFPVGIFPIAHLLLLEVEQRNIVGQHLGKRPVEDGRGHDGRLVEVGLKLAP</sequence>
<protein>
    <submittedName>
        <fullName evidence="1">Uncharacterized protein</fullName>
    </submittedName>
</protein>
<dbReference type="AlphaFoldDB" id="A0A699XP41"/>
<comment type="caution">
    <text evidence="1">The sequence shown here is derived from an EMBL/GenBank/DDBJ whole genome shotgun (WGS) entry which is preliminary data.</text>
</comment>
<name>A0A699XP41_TANCI</name>
<feature type="non-terminal residue" evidence="1">
    <location>
        <position position="82"/>
    </location>
</feature>
<organism evidence="1">
    <name type="scientific">Tanacetum cinerariifolium</name>
    <name type="common">Dalmatian daisy</name>
    <name type="synonym">Chrysanthemum cinerariifolium</name>
    <dbReference type="NCBI Taxonomy" id="118510"/>
    <lineage>
        <taxon>Eukaryota</taxon>
        <taxon>Viridiplantae</taxon>
        <taxon>Streptophyta</taxon>
        <taxon>Embryophyta</taxon>
        <taxon>Tracheophyta</taxon>
        <taxon>Spermatophyta</taxon>
        <taxon>Magnoliopsida</taxon>
        <taxon>eudicotyledons</taxon>
        <taxon>Gunneridae</taxon>
        <taxon>Pentapetalae</taxon>
        <taxon>asterids</taxon>
        <taxon>campanulids</taxon>
        <taxon>Asterales</taxon>
        <taxon>Asteraceae</taxon>
        <taxon>Asteroideae</taxon>
        <taxon>Anthemideae</taxon>
        <taxon>Anthemidinae</taxon>
        <taxon>Tanacetum</taxon>
    </lineage>
</organism>
<proteinExistence type="predicted"/>
<accession>A0A699XP41</accession>
<reference evidence="1" key="1">
    <citation type="journal article" date="2019" name="Sci. Rep.">
        <title>Draft genome of Tanacetum cinerariifolium, the natural source of mosquito coil.</title>
        <authorList>
            <person name="Yamashiro T."/>
            <person name="Shiraishi A."/>
            <person name="Satake H."/>
            <person name="Nakayama K."/>
        </authorList>
    </citation>
    <scope>NUCLEOTIDE SEQUENCE</scope>
</reference>
<evidence type="ECO:0000313" key="1">
    <source>
        <dbReference type="EMBL" id="GFD59606.1"/>
    </source>
</evidence>